<dbReference type="GO" id="GO:0005739">
    <property type="term" value="C:mitochondrion"/>
    <property type="evidence" value="ECO:0007669"/>
    <property type="project" value="UniProtKB-SubCell"/>
</dbReference>
<feature type="region of interest" description="Disordered" evidence="4">
    <location>
        <begin position="239"/>
        <end position="271"/>
    </location>
</feature>
<feature type="compositionally biased region" description="Basic and acidic residues" evidence="4">
    <location>
        <begin position="391"/>
        <end position="400"/>
    </location>
</feature>
<keyword evidence="2" id="KW-0809">Transit peptide</keyword>
<dbReference type="InterPro" id="IPR027266">
    <property type="entry name" value="TrmE/GcvT-like"/>
</dbReference>
<dbReference type="InterPro" id="IPR017703">
    <property type="entry name" value="YgfZ/GCV_T_CS"/>
</dbReference>
<dbReference type="NCBIfam" id="TIGR03317">
    <property type="entry name" value="ygfZ_signature"/>
    <property type="match status" value="1"/>
</dbReference>
<evidence type="ECO:0000256" key="2">
    <source>
        <dbReference type="ARBA" id="ARBA00022946"/>
    </source>
</evidence>
<dbReference type="Gene3D" id="3.30.1360.120">
    <property type="entry name" value="Probable tRNA modification gtpase trme, domain 1"/>
    <property type="match status" value="1"/>
</dbReference>
<evidence type="ECO:0000256" key="1">
    <source>
        <dbReference type="ARBA" id="ARBA00004173"/>
    </source>
</evidence>
<reference evidence="5 6" key="1">
    <citation type="submission" date="2024-10" db="EMBL/GenBank/DDBJ databases">
        <title>Updated reference genomes for cyclostephanoid diatoms.</title>
        <authorList>
            <person name="Roberts W.R."/>
            <person name="Alverson A.J."/>
        </authorList>
    </citation>
    <scope>NUCLEOTIDE SEQUENCE [LARGE SCALE GENOMIC DNA]</scope>
    <source>
        <strain evidence="5 6">AJA232-27</strain>
    </source>
</reference>
<evidence type="ECO:0000256" key="4">
    <source>
        <dbReference type="SAM" id="MobiDB-lite"/>
    </source>
</evidence>
<dbReference type="EMBL" id="JALLBG020000305">
    <property type="protein sequence ID" value="KAL3756417.1"/>
    <property type="molecule type" value="Genomic_DNA"/>
</dbReference>
<dbReference type="Gene3D" id="2.40.30.160">
    <property type="match status" value="1"/>
</dbReference>
<feature type="compositionally biased region" description="Polar residues" evidence="4">
    <location>
        <begin position="241"/>
        <end position="267"/>
    </location>
</feature>
<organism evidence="5 6">
    <name type="scientific">Discostella pseudostelligera</name>
    <dbReference type="NCBI Taxonomy" id="259834"/>
    <lineage>
        <taxon>Eukaryota</taxon>
        <taxon>Sar</taxon>
        <taxon>Stramenopiles</taxon>
        <taxon>Ochrophyta</taxon>
        <taxon>Bacillariophyta</taxon>
        <taxon>Coscinodiscophyceae</taxon>
        <taxon>Thalassiosirophycidae</taxon>
        <taxon>Stephanodiscales</taxon>
        <taxon>Stephanodiscaceae</taxon>
        <taxon>Discostella</taxon>
    </lineage>
</organism>
<proteinExistence type="predicted"/>
<gene>
    <name evidence="5" type="ORF">ACHAWU_007688</name>
</gene>
<keyword evidence="3" id="KW-0496">Mitochondrion</keyword>
<evidence type="ECO:0000256" key="3">
    <source>
        <dbReference type="ARBA" id="ARBA00023128"/>
    </source>
</evidence>
<comment type="subcellular location">
    <subcellularLocation>
        <location evidence="1">Mitochondrion</location>
    </subcellularLocation>
</comment>
<dbReference type="Proteomes" id="UP001530293">
    <property type="component" value="Unassembled WGS sequence"/>
</dbReference>
<name>A0ABD3LYE8_9STRA</name>
<protein>
    <recommendedName>
        <fullName evidence="7">Transferase CAF17, mitochondrial</fullName>
    </recommendedName>
</protein>
<comment type="caution">
    <text evidence="5">The sequence shown here is derived from an EMBL/GenBank/DDBJ whole genome shotgun (WGS) entry which is preliminary data.</text>
</comment>
<dbReference type="AlphaFoldDB" id="A0ABD3LYE8"/>
<evidence type="ECO:0000313" key="6">
    <source>
        <dbReference type="Proteomes" id="UP001530293"/>
    </source>
</evidence>
<dbReference type="SUPFAM" id="SSF103025">
    <property type="entry name" value="Folate-binding domain"/>
    <property type="match status" value="1"/>
</dbReference>
<evidence type="ECO:0008006" key="7">
    <source>
        <dbReference type="Google" id="ProtNLM"/>
    </source>
</evidence>
<keyword evidence="6" id="KW-1185">Reference proteome</keyword>
<sequence>MASKAAAAAAAAAAASSKYGPLWGRGYETLSNRRILSVSGTFDHATSYLQGLVTSDLLSEPKAPREESMENVHTLSGVVASPPPASSDEGAVAVDGDTKLNEKIASIPPVRFTSQLRSTCFLDHRGRILTDALLWKRTLLDNGSSSNTASSTTTTSSKSTTEYLIDIPGNTADLLLSHLNQHKLRRSKIKLVDKSNELSVHAVYGTLNATGAPEGYMAAMDPRHPSLGMRILSVGDEMLNDKSNPNNVASSESASIDNDALSTSSNKRQQRHHHFETLMNNFFPPVPGTYSVLRKLSGIAEGDEITSKTPLECNQEFLNAISFSKGCYLGQELTARSQYVGVIRKRIVPIMIVDVDMEVPKPWVMASMIQDLGEKDGVEKVFGTIKTVGEEEERKMKSEGNDGNEVEEETTEKKKRLPQLAGYIPPPLPRISAAGAGSIVSMMMGSVNMQHELPSSGGGANPQEGMSVNGEPQHETITEEQLVKLQVSGEQLQAEIKELATPGTSIIDKKDGKTIGKIISSPASGTTVLLAQMRLDRLGLLGTNDGPNKWSLTNKILIGESTKEYRYLPYLPLWWPEIDKETGKEKIVDEVVVEEDELEGL</sequence>
<feature type="region of interest" description="Disordered" evidence="4">
    <location>
        <begin position="60"/>
        <end position="92"/>
    </location>
</feature>
<dbReference type="PANTHER" id="PTHR22602:SF0">
    <property type="entry name" value="TRANSFERASE CAF17, MITOCHONDRIAL-RELATED"/>
    <property type="match status" value="1"/>
</dbReference>
<dbReference type="PANTHER" id="PTHR22602">
    <property type="entry name" value="TRANSFERASE CAF17, MITOCHONDRIAL-RELATED"/>
    <property type="match status" value="1"/>
</dbReference>
<feature type="region of interest" description="Disordered" evidence="4">
    <location>
        <begin position="391"/>
        <end position="414"/>
    </location>
</feature>
<dbReference type="InterPro" id="IPR045179">
    <property type="entry name" value="YgfZ/GcvT"/>
</dbReference>
<evidence type="ECO:0000313" key="5">
    <source>
        <dbReference type="EMBL" id="KAL3756417.1"/>
    </source>
</evidence>
<accession>A0ABD3LYE8</accession>